<sequence length="135" mass="15240">MAGNKEQIQSVINGNMVGPLVYLMQTAEFGVRYLGSQGCIKAFCDLLSYSDTSMLMVCLEGLDNILKVGEAEKSPWDCNVNMYAQMIEDNGWLDKIENLQNHDNSRIVEIAACLLETYWSKEDIAMHMPWDCDFG</sequence>
<dbReference type="InterPro" id="IPR016024">
    <property type="entry name" value="ARM-type_fold"/>
</dbReference>
<dbReference type="PANTHER" id="PTHR23316">
    <property type="entry name" value="IMPORTIN ALPHA"/>
    <property type="match status" value="1"/>
</dbReference>
<dbReference type="SUPFAM" id="SSF48371">
    <property type="entry name" value="ARM repeat"/>
    <property type="match status" value="1"/>
</dbReference>
<accession>A0A3L6SRG8</accession>
<dbReference type="OrthoDB" id="1935265at2759"/>
<comment type="caution">
    <text evidence="4">The sequence shown here is derived from an EMBL/GenBank/DDBJ whole genome shotgun (WGS) entry which is preliminary data.</text>
</comment>
<dbReference type="Proteomes" id="UP000275267">
    <property type="component" value="Unassembled WGS sequence"/>
</dbReference>
<keyword evidence="2" id="KW-0813">Transport</keyword>
<keyword evidence="5" id="KW-1185">Reference proteome</keyword>
<dbReference type="Pfam" id="PF16186">
    <property type="entry name" value="Arm_3"/>
    <property type="match status" value="1"/>
</dbReference>
<dbReference type="Gene3D" id="1.25.10.10">
    <property type="entry name" value="Leucine-rich Repeat Variant"/>
    <property type="match status" value="1"/>
</dbReference>
<evidence type="ECO:0000256" key="1">
    <source>
        <dbReference type="ARBA" id="ARBA00010394"/>
    </source>
</evidence>
<name>A0A3L6SRG8_PANMI</name>
<dbReference type="InterPro" id="IPR032413">
    <property type="entry name" value="Arm_3"/>
</dbReference>
<dbReference type="AlphaFoldDB" id="A0A3L6SRG8"/>
<reference evidence="5" key="1">
    <citation type="journal article" date="2019" name="Nat. Commun.">
        <title>The genome of broomcorn millet.</title>
        <authorList>
            <person name="Zou C."/>
            <person name="Miki D."/>
            <person name="Li D."/>
            <person name="Tang Q."/>
            <person name="Xiao L."/>
            <person name="Rajput S."/>
            <person name="Deng P."/>
            <person name="Jia W."/>
            <person name="Huang R."/>
            <person name="Zhang M."/>
            <person name="Sun Y."/>
            <person name="Hu J."/>
            <person name="Fu X."/>
            <person name="Schnable P.S."/>
            <person name="Li F."/>
            <person name="Zhang H."/>
            <person name="Feng B."/>
            <person name="Zhu X."/>
            <person name="Liu R."/>
            <person name="Schnable J.C."/>
            <person name="Zhu J.-K."/>
            <person name="Zhang H."/>
        </authorList>
    </citation>
    <scope>NUCLEOTIDE SEQUENCE [LARGE SCALE GENOMIC DNA]</scope>
</reference>
<evidence type="ECO:0000256" key="3">
    <source>
        <dbReference type="ARBA" id="ARBA00022927"/>
    </source>
</evidence>
<proteinExistence type="inferred from homology"/>
<dbReference type="GO" id="GO:0015031">
    <property type="term" value="P:protein transport"/>
    <property type="evidence" value="ECO:0007669"/>
    <property type="project" value="UniProtKB-KW"/>
</dbReference>
<protein>
    <submittedName>
        <fullName evidence="4">Importin subunit alpha-1b</fullName>
    </submittedName>
</protein>
<dbReference type="EMBL" id="PQIB02000004">
    <property type="protein sequence ID" value="RLN25261.1"/>
    <property type="molecule type" value="Genomic_DNA"/>
</dbReference>
<dbReference type="InterPro" id="IPR011989">
    <property type="entry name" value="ARM-like"/>
</dbReference>
<dbReference type="STRING" id="4540.A0A3L6SRG8"/>
<gene>
    <name evidence="4" type="ORF">C2845_PM07G09340</name>
</gene>
<evidence type="ECO:0000256" key="2">
    <source>
        <dbReference type="ARBA" id="ARBA00022448"/>
    </source>
</evidence>
<evidence type="ECO:0000313" key="4">
    <source>
        <dbReference type="EMBL" id="RLN25261.1"/>
    </source>
</evidence>
<comment type="similarity">
    <text evidence="1">Belongs to the importin alpha family.</text>
</comment>
<organism evidence="4 5">
    <name type="scientific">Panicum miliaceum</name>
    <name type="common">Proso millet</name>
    <name type="synonym">Broomcorn millet</name>
    <dbReference type="NCBI Taxonomy" id="4540"/>
    <lineage>
        <taxon>Eukaryota</taxon>
        <taxon>Viridiplantae</taxon>
        <taxon>Streptophyta</taxon>
        <taxon>Embryophyta</taxon>
        <taxon>Tracheophyta</taxon>
        <taxon>Spermatophyta</taxon>
        <taxon>Magnoliopsida</taxon>
        <taxon>Liliopsida</taxon>
        <taxon>Poales</taxon>
        <taxon>Poaceae</taxon>
        <taxon>PACMAD clade</taxon>
        <taxon>Panicoideae</taxon>
        <taxon>Panicodae</taxon>
        <taxon>Paniceae</taxon>
        <taxon>Panicinae</taxon>
        <taxon>Panicum</taxon>
        <taxon>Panicum sect. Panicum</taxon>
    </lineage>
</organism>
<evidence type="ECO:0000313" key="5">
    <source>
        <dbReference type="Proteomes" id="UP000275267"/>
    </source>
</evidence>
<keyword evidence="3" id="KW-0653">Protein transport</keyword>